<proteinExistence type="predicted"/>
<evidence type="ECO:0000313" key="3">
    <source>
        <dbReference type="Proteomes" id="UP000694888"/>
    </source>
</evidence>
<evidence type="ECO:0000313" key="4">
    <source>
        <dbReference type="RefSeq" id="XP_012941971.1"/>
    </source>
</evidence>
<keyword evidence="2" id="KW-1133">Transmembrane helix</keyword>
<sequence length="341" mass="37779">MAYRHMRHNAPGYACVLASSGAALAYLYPHTVGLKHYTPDSHRDTPGLDLTLDVDIRLMAEEIKSELRWSQRAEMTGSVLELIPSRSLELSHAGSMATKWGAVVGVPVHFSPHFLPQARHDSRLLSDLGIDAASEQGEAILRSLALSRHAKKFALAREMCQAKSSRIYVNAFVLGVSVTCCYLVTRALSQAVAWRGATLLSFLLVVPTVTFAYLQAFDYNTRASQRRADVKAAGLGESVARAGLDFYQAVVVRERLATQTTLGGGHTDTQRHTDTRTHRHTERHTDTWSFMTEPERWFAAFRKPGLTAEERREGVGRVVERLYGRGGGGEEGRGERREGET</sequence>
<reference evidence="4 5" key="1">
    <citation type="submission" date="2025-05" db="UniProtKB">
        <authorList>
            <consortium name="RefSeq"/>
        </authorList>
    </citation>
    <scope>IDENTIFICATION</scope>
</reference>
<dbReference type="RefSeq" id="XP_012941971.1">
    <property type="nucleotide sequence ID" value="XM_013086517.2"/>
</dbReference>
<evidence type="ECO:0000256" key="2">
    <source>
        <dbReference type="SAM" id="Phobius"/>
    </source>
</evidence>
<keyword evidence="2" id="KW-0812">Transmembrane</keyword>
<feature type="transmembrane region" description="Helical" evidence="2">
    <location>
        <begin position="197"/>
        <end position="217"/>
    </location>
</feature>
<keyword evidence="3" id="KW-1185">Reference proteome</keyword>
<evidence type="ECO:0000256" key="1">
    <source>
        <dbReference type="SAM" id="MobiDB-lite"/>
    </source>
</evidence>
<organism evidence="3 4">
    <name type="scientific">Aplysia californica</name>
    <name type="common">California sea hare</name>
    <dbReference type="NCBI Taxonomy" id="6500"/>
    <lineage>
        <taxon>Eukaryota</taxon>
        <taxon>Metazoa</taxon>
        <taxon>Spiralia</taxon>
        <taxon>Lophotrochozoa</taxon>
        <taxon>Mollusca</taxon>
        <taxon>Gastropoda</taxon>
        <taxon>Heterobranchia</taxon>
        <taxon>Euthyneura</taxon>
        <taxon>Tectipleura</taxon>
        <taxon>Aplysiida</taxon>
        <taxon>Aplysioidea</taxon>
        <taxon>Aplysiidae</taxon>
        <taxon>Aplysia</taxon>
    </lineage>
</organism>
<keyword evidence="2" id="KW-0472">Membrane</keyword>
<feature type="region of interest" description="Disordered" evidence="1">
    <location>
        <begin position="261"/>
        <end position="285"/>
    </location>
</feature>
<dbReference type="RefSeq" id="XP_012941972.1">
    <property type="nucleotide sequence ID" value="XM_013086518.2"/>
</dbReference>
<name>A0ABM1A6U6_APLCA</name>
<dbReference type="PANTHER" id="PTHR21824:SF4">
    <property type="entry name" value="TRANSMEMBRANE PROTEIN 177"/>
    <property type="match status" value="1"/>
</dbReference>
<evidence type="ECO:0000313" key="5">
    <source>
        <dbReference type="RefSeq" id="XP_012941972.1"/>
    </source>
</evidence>
<gene>
    <name evidence="4 5" type="primary">LOC101853113</name>
</gene>
<feature type="transmembrane region" description="Helical" evidence="2">
    <location>
        <begin position="167"/>
        <end position="185"/>
    </location>
</feature>
<dbReference type="GeneID" id="101853113"/>
<protein>
    <submittedName>
        <fullName evidence="4 5">Uncharacterized protein LOC101853113</fullName>
    </submittedName>
</protein>
<dbReference type="InterPro" id="IPR026620">
    <property type="entry name" value="TMEM177"/>
</dbReference>
<dbReference type="PANTHER" id="PTHR21824">
    <property type="entry name" value="TRANSMEMBRANE PROTEIN 177"/>
    <property type="match status" value="1"/>
</dbReference>
<accession>A0ABM1A6U6</accession>
<dbReference type="Proteomes" id="UP000694888">
    <property type="component" value="Unplaced"/>
</dbReference>